<dbReference type="InterPro" id="IPR058248">
    <property type="entry name" value="Lxx211020-like"/>
</dbReference>
<gene>
    <name evidence="3" type="ORF">JOF48_000749</name>
</gene>
<dbReference type="SUPFAM" id="SSF110087">
    <property type="entry name" value="DR1885-like metal-binding protein"/>
    <property type="match status" value="1"/>
</dbReference>
<dbReference type="PANTHER" id="PTHR36302:SF1">
    <property type="entry name" value="COPPER CHAPERONE PCU(A)C"/>
    <property type="match status" value="1"/>
</dbReference>
<keyword evidence="2" id="KW-0732">Signal</keyword>
<evidence type="ECO:0000313" key="3">
    <source>
        <dbReference type="EMBL" id="MBP2411950.1"/>
    </source>
</evidence>
<organism evidence="3 4">
    <name type="scientific">Arthrobacter stackebrandtii</name>
    <dbReference type="NCBI Taxonomy" id="272161"/>
    <lineage>
        <taxon>Bacteria</taxon>
        <taxon>Bacillati</taxon>
        <taxon>Actinomycetota</taxon>
        <taxon>Actinomycetes</taxon>
        <taxon>Micrococcales</taxon>
        <taxon>Micrococcaceae</taxon>
        <taxon>Arthrobacter</taxon>
    </lineage>
</organism>
<feature type="compositionally biased region" description="Basic and acidic residues" evidence="1">
    <location>
        <begin position="181"/>
        <end position="205"/>
    </location>
</feature>
<evidence type="ECO:0000256" key="1">
    <source>
        <dbReference type="SAM" id="MobiDB-lite"/>
    </source>
</evidence>
<dbReference type="InterPro" id="IPR007410">
    <property type="entry name" value="LpqE-like"/>
</dbReference>
<accession>A0ABS4YU04</accession>
<evidence type="ECO:0000313" key="4">
    <source>
        <dbReference type="Proteomes" id="UP000711614"/>
    </source>
</evidence>
<sequence>MNHKIRTTIISLAAATALALAGCGAYDEGQAASQASNAAPDSTSAALTTLVASETWAKAIDAGMTSAFGTIKNPTGQDITVTGVSSPASKTAELHETVMDADGTMKMQAKQGGFTVPAHGELVLEPGAGHIMLMDVVKPVAAGDDIILTLELGNGQELAFTAQVKDFSGANESYGDIEGADTDHGGMDHSGMDHGTETDTPADHK</sequence>
<feature type="chain" id="PRO_5046346867" evidence="2">
    <location>
        <begin position="22"/>
        <end position="205"/>
    </location>
</feature>
<evidence type="ECO:0000256" key="2">
    <source>
        <dbReference type="SAM" id="SignalP"/>
    </source>
</evidence>
<comment type="caution">
    <text evidence="3">The sequence shown here is derived from an EMBL/GenBank/DDBJ whole genome shotgun (WGS) entry which is preliminary data.</text>
</comment>
<keyword evidence="4" id="KW-1185">Reference proteome</keyword>
<reference evidence="3 4" key="1">
    <citation type="submission" date="2021-03" db="EMBL/GenBank/DDBJ databases">
        <title>Sequencing the genomes of 1000 actinobacteria strains.</title>
        <authorList>
            <person name="Klenk H.-P."/>
        </authorList>
    </citation>
    <scope>NUCLEOTIDE SEQUENCE [LARGE SCALE GENOMIC DNA]</scope>
    <source>
        <strain evidence="3 4">DSM 16005</strain>
    </source>
</reference>
<dbReference type="PROSITE" id="PS51257">
    <property type="entry name" value="PROKAR_LIPOPROTEIN"/>
    <property type="match status" value="1"/>
</dbReference>
<dbReference type="Pfam" id="PF04314">
    <property type="entry name" value="PCuAC"/>
    <property type="match status" value="1"/>
</dbReference>
<feature type="region of interest" description="Disordered" evidence="1">
    <location>
        <begin position="172"/>
        <end position="205"/>
    </location>
</feature>
<dbReference type="Proteomes" id="UP000711614">
    <property type="component" value="Unassembled WGS sequence"/>
</dbReference>
<dbReference type="RefSeq" id="WP_342591145.1">
    <property type="nucleotide sequence ID" value="NZ_JAGIOI010000001.1"/>
</dbReference>
<feature type="signal peptide" evidence="2">
    <location>
        <begin position="1"/>
        <end position="21"/>
    </location>
</feature>
<proteinExistence type="predicted"/>
<dbReference type="InterPro" id="IPR036182">
    <property type="entry name" value="PCuAC_sf"/>
</dbReference>
<dbReference type="Gene3D" id="2.60.40.1890">
    <property type="entry name" value="PCu(A)C copper chaperone"/>
    <property type="match status" value="1"/>
</dbReference>
<dbReference type="PANTHER" id="PTHR36302">
    <property type="entry name" value="BLR7088 PROTEIN"/>
    <property type="match status" value="1"/>
</dbReference>
<name>A0ABS4YU04_9MICC</name>
<protein>
    <submittedName>
        <fullName evidence="3">Copper(I)-binding protein</fullName>
    </submittedName>
</protein>
<dbReference type="EMBL" id="JAGIOI010000001">
    <property type="protein sequence ID" value="MBP2411950.1"/>
    <property type="molecule type" value="Genomic_DNA"/>
</dbReference>